<feature type="transmembrane region" description="Helical" evidence="2">
    <location>
        <begin position="144"/>
        <end position="171"/>
    </location>
</feature>
<feature type="transmembrane region" description="Helical" evidence="2">
    <location>
        <begin position="216"/>
        <end position="239"/>
    </location>
</feature>
<name>A0A1C6THL7_9ACTN</name>
<gene>
    <name evidence="3" type="ORF">GA0074692_6103</name>
</gene>
<evidence type="ECO:0000313" key="3">
    <source>
        <dbReference type="EMBL" id="SCL41025.1"/>
    </source>
</evidence>
<dbReference type="EMBL" id="FMHW01000002">
    <property type="protein sequence ID" value="SCL41025.1"/>
    <property type="molecule type" value="Genomic_DNA"/>
</dbReference>
<evidence type="ECO:0000313" key="4">
    <source>
        <dbReference type="Proteomes" id="UP000198959"/>
    </source>
</evidence>
<feature type="transmembrane region" description="Helical" evidence="2">
    <location>
        <begin position="67"/>
        <end position="86"/>
    </location>
</feature>
<reference evidence="4" key="1">
    <citation type="submission" date="2016-06" db="EMBL/GenBank/DDBJ databases">
        <authorList>
            <person name="Varghese N."/>
            <person name="Submissions Spin"/>
        </authorList>
    </citation>
    <scope>NUCLEOTIDE SEQUENCE [LARGE SCALE GENOMIC DNA]</scope>
    <source>
        <strain evidence="4">DSM 43817</strain>
    </source>
</reference>
<sequence length="305" mass="32159">MSDRTSRSASESVSRSTSSSAPTGVIHDIGYQRYTGPRLGRRQVFGALYGHGLRTAFGLGRSAKAKIFPWLIVAIVVVVAAGATAVRTQIGQVVLSYPDFANSMSWLVIFFVAVVAPELVSRDLRSGVLPLYFSRPLPRADYPLAKLAALVTALWLLLGAPQVLMFVGAAFTTGDGLRGAWNELLDLLPGLLYAGIWAVVFASIGLLVASFTGKRAFAAGGVVAVFLMTIPVGGTLTIMPSETVNELAGLVSPTTLVQGTGRWALNTEGMGVQIGNLGPVYGLYTIALVGLCVALLLARYRKVAS</sequence>
<protein>
    <submittedName>
        <fullName evidence="3">ABC-2 type transport system permease protein</fullName>
    </submittedName>
</protein>
<dbReference type="Proteomes" id="UP000198959">
    <property type="component" value="Unassembled WGS sequence"/>
</dbReference>
<dbReference type="STRING" id="145854.GA0074692_6103"/>
<evidence type="ECO:0000256" key="1">
    <source>
        <dbReference type="SAM" id="MobiDB-lite"/>
    </source>
</evidence>
<keyword evidence="2" id="KW-0472">Membrane</keyword>
<accession>A0A1C6THL7</accession>
<organism evidence="3 4">
    <name type="scientific">Micromonospora pallida</name>
    <dbReference type="NCBI Taxonomy" id="145854"/>
    <lineage>
        <taxon>Bacteria</taxon>
        <taxon>Bacillati</taxon>
        <taxon>Actinomycetota</taxon>
        <taxon>Actinomycetes</taxon>
        <taxon>Micromonosporales</taxon>
        <taxon>Micromonosporaceae</taxon>
        <taxon>Micromonospora</taxon>
    </lineage>
</organism>
<dbReference type="RefSeq" id="WP_245730514.1">
    <property type="nucleotide sequence ID" value="NZ_FMHW01000002.1"/>
</dbReference>
<feature type="compositionally biased region" description="Low complexity" evidence="1">
    <location>
        <begin position="7"/>
        <end position="20"/>
    </location>
</feature>
<feature type="transmembrane region" description="Helical" evidence="2">
    <location>
        <begin position="106"/>
        <end position="124"/>
    </location>
</feature>
<evidence type="ECO:0000256" key="2">
    <source>
        <dbReference type="SAM" id="Phobius"/>
    </source>
</evidence>
<keyword evidence="2" id="KW-1133">Transmembrane helix</keyword>
<keyword evidence="4" id="KW-1185">Reference proteome</keyword>
<dbReference type="AlphaFoldDB" id="A0A1C6THL7"/>
<feature type="transmembrane region" description="Helical" evidence="2">
    <location>
        <begin position="280"/>
        <end position="298"/>
    </location>
</feature>
<feature type="transmembrane region" description="Helical" evidence="2">
    <location>
        <begin position="191"/>
        <end position="209"/>
    </location>
</feature>
<feature type="region of interest" description="Disordered" evidence="1">
    <location>
        <begin position="1"/>
        <end position="21"/>
    </location>
</feature>
<proteinExistence type="predicted"/>
<keyword evidence="2" id="KW-0812">Transmembrane</keyword>